<comment type="cofactor">
    <cofactor evidence="11">
        <name>[4Fe-4S] cluster</name>
        <dbReference type="ChEBI" id="CHEBI:49883"/>
    </cofactor>
    <text evidence="11">Binds 1 [4Fe-4S] cluster. The cluster is coordinated with 3 cysteines and an exchangeable S-adenosyl-L-methionine.</text>
</comment>
<dbReference type="AlphaFoldDB" id="A0A517YXD9"/>
<dbReference type="Proteomes" id="UP000317369">
    <property type="component" value="Chromosome"/>
</dbReference>
<evidence type="ECO:0000256" key="5">
    <source>
        <dbReference type="ARBA" id="ARBA00022714"/>
    </source>
</evidence>
<evidence type="ECO:0000256" key="11">
    <source>
        <dbReference type="HAMAP-Rule" id="MF_01694"/>
    </source>
</evidence>
<sequence>MIRQSDTGLNQFIMDTALQVLSGTPATREQAMQLTQIPDTDLHDLFFWANKIKQKFVGPHVKFCSIVAGKVGACPEDCTYCSQSKLYQTHVTPDKMSVEDMEEAAREAAKNGANAFGIVNSGRGPTDAELDWMEPFFRNTSEGKNGKINPCATLGIATKEQAERLHDMGVKRINHNLETSRRQFHKVTSTHSYQDRVDAIKTYKDAGMHICAGGIFGMGEQWEDRIDMAIELRDLKVDTVPVNFLYAIPGTKLHGTIEELPPMECLKIIAIYRFLLHDASIKLAGGREKILRDTQALAFFCGASSFLIGNYLTTFGRTPQADHQLLKDLGLKYTDDTGNVYEPDPINATVLAPGADSAPGKPEMMSRRDGSIMALSVLNSGEMPKEPINRSAAGLAAAAAASGQGIGGTGCCS</sequence>
<accession>A0A517YXD9</accession>
<feature type="binding site" evidence="11">
    <location>
        <position position="151"/>
    </location>
    <ligand>
        <name>[2Fe-2S] cluster</name>
        <dbReference type="ChEBI" id="CHEBI:190135"/>
    </ligand>
</feature>
<dbReference type="CDD" id="cd01335">
    <property type="entry name" value="Radical_SAM"/>
    <property type="match status" value="1"/>
</dbReference>
<evidence type="ECO:0000313" key="14">
    <source>
        <dbReference type="Proteomes" id="UP000317369"/>
    </source>
</evidence>
<evidence type="ECO:0000256" key="9">
    <source>
        <dbReference type="ARBA" id="ARBA00023014"/>
    </source>
</evidence>
<comment type="similarity">
    <text evidence="11">Belongs to the radical SAM superfamily. Biotin synthase family.</text>
</comment>
<dbReference type="SFLD" id="SFLDG01278">
    <property type="entry name" value="biotin_synthase_like"/>
    <property type="match status" value="1"/>
</dbReference>
<dbReference type="GO" id="GO:0004076">
    <property type="term" value="F:biotin synthase activity"/>
    <property type="evidence" value="ECO:0007669"/>
    <property type="project" value="UniProtKB-UniRule"/>
</dbReference>
<dbReference type="KEGG" id="pcor:KS4_29570"/>
<evidence type="ECO:0000256" key="1">
    <source>
        <dbReference type="ARBA" id="ARBA00004942"/>
    </source>
</evidence>
<evidence type="ECO:0000256" key="6">
    <source>
        <dbReference type="ARBA" id="ARBA00022723"/>
    </source>
</evidence>
<evidence type="ECO:0000313" key="13">
    <source>
        <dbReference type="EMBL" id="QDU34881.1"/>
    </source>
</evidence>
<keyword evidence="5 11" id="KW-0001">2Fe-2S</keyword>
<dbReference type="RefSeq" id="WP_200761279.1">
    <property type="nucleotide sequence ID" value="NZ_CP036425.1"/>
</dbReference>
<protein>
    <recommendedName>
        <fullName evidence="2 11">Biotin synthase</fullName>
        <ecNumber evidence="2 11">2.8.1.6</ecNumber>
    </recommendedName>
</protein>
<dbReference type="InterPro" id="IPR007197">
    <property type="entry name" value="rSAM"/>
</dbReference>
<keyword evidence="8 11" id="KW-0408">Iron</keyword>
<comment type="caution">
    <text evidence="11">Lacks conserved residue(s) required for the propagation of feature annotation.</text>
</comment>
<dbReference type="HAMAP" id="MF_01694">
    <property type="entry name" value="BioB"/>
    <property type="match status" value="1"/>
</dbReference>
<comment type="catalytic activity">
    <reaction evidence="10 11">
        <text>(4R,5S)-dethiobiotin + (sulfur carrier)-SH + 2 reduced [2Fe-2S]-[ferredoxin] + 2 S-adenosyl-L-methionine = (sulfur carrier)-H + biotin + 2 5'-deoxyadenosine + 2 L-methionine + 2 oxidized [2Fe-2S]-[ferredoxin]</text>
        <dbReference type="Rhea" id="RHEA:22060"/>
        <dbReference type="Rhea" id="RHEA-COMP:10000"/>
        <dbReference type="Rhea" id="RHEA-COMP:10001"/>
        <dbReference type="Rhea" id="RHEA-COMP:14737"/>
        <dbReference type="Rhea" id="RHEA-COMP:14739"/>
        <dbReference type="ChEBI" id="CHEBI:17319"/>
        <dbReference type="ChEBI" id="CHEBI:29917"/>
        <dbReference type="ChEBI" id="CHEBI:33737"/>
        <dbReference type="ChEBI" id="CHEBI:33738"/>
        <dbReference type="ChEBI" id="CHEBI:57586"/>
        <dbReference type="ChEBI" id="CHEBI:57844"/>
        <dbReference type="ChEBI" id="CHEBI:59789"/>
        <dbReference type="ChEBI" id="CHEBI:64428"/>
        <dbReference type="ChEBI" id="CHEBI:149473"/>
        <dbReference type="EC" id="2.8.1.6"/>
    </reaction>
</comment>
<dbReference type="InterPro" id="IPR013785">
    <property type="entry name" value="Aldolase_TIM"/>
</dbReference>
<comment type="function">
    <text evidence="11">Catalyzes the conversion of dethiobiotin (DTB) to biotin by the insertion of a sulfur atom into dethiobiotin via a radical-based mechanism.</text>
</comment>
<feature type="domain" description="Radical SAM core" evidence="12">
    <location>
        <begin position="56"/>
        <end position="287"/>
    </location>
</feature>
<comment type="cofactor">
    <cofactor evidence="11">
        <name>[2Fe-2S] cluster</name>
        <dbReference type="ChEBI" id="CHEBI:190135"/>
    </cofactor>
    <text evidence="11">Binds 1 [2Fe-2S] cluster. The cluster is coordinated with 3 cysteines and 1 arginine.</text>
</comment>
<dbReference type="InterPro" id="IPR002684">
    <property type="entry name" value="Biotin_synth/BioAB"/>
</dbReference>
<feature type="binding site" evidence="11">
    <location>
        <position position="81"/>
    </location>
    <ligand>
        <name>[4Fe-4S] cluster</name>
        <dbReference type="ChEBI" id="CHEBI:49883"/>
        <note>4Fe-4S-S-AdoMet</note>
    </ligand>
</feature>
<dbReference type="InterPro" id="IPR006638">
    <property type="entry name" value="Elp3/MiaA/NifB-like_rSAM"/>
</dbReference>
<dbReference type="EC" id="2.8.1.6" evidence="2 11"/>
<feature type="binding site" evidence="11">
    <location>
        <position position="211"/>
    </location>
    <ligand>
        <name>[2Fe-2S] cluster</name>
        <dbReference type="ChEBI" id="CHEBI:190135"/>
    </ligand>
</feature>
<dbReference type="EMBL" id="CP036425">
    <property type="protein sequence ID" value="QDU34881.1"/>
    <property type="molecule type" value="Genomic_DNA"/>
</dbReference>
<dbReference type="SMART" id="SM00876">
    <property type="entry name" value="BATS"/>
    <property type="match status" value="1"/>
</dbReference>
<organism evidence="13 14">
    <name type="scientific">Poriferisphaera corsica</name>
    <dbReference type="NCBI Taxonomy" id="2528020"/>
    <lineage>
        <taxon>Bacteria</taxon>
        <taxon>Pseudomonadati</taxon>
        <taxon>Planctomycetota</taxon>
        <taxon>Phycisphaerae</taxon>
        <taxon>Phycisphaerales</taxon>
        <taxon>Phycisphaeraceae</taxon>
        <taxon>Poriferisphaera</taxon>
    </lineage>
</organism>
<comment type="subunit">
    <text evidence="11">Homodimer.</text>
</comment>
<feature type="binding site" evidence="11">
    <location>
        <position position="282"/>
    </location>
    <ligand>
        <name>[2Fe-2S] cluster</name>
        <dbReference type="ChEBI" id="CHEBI:190135"/>
    </ligand>
</feature>
<reference evidence="13 14" key="1">
    <citation type="submission" date="2019-02" db="EMBL/GenBank/DDBJ databases">
        <title>Deep-cultivation of Planctomycetes and their phenomic and genomic characterization uncovers novel biology.</title>
        <authorList>
            <person name="Wiegand S."/>
            <person name="Jogler M."/>
            <person name="Boedeker C."/>
            <person name="Pinto D."/>
            <person name="Vollmers J."/>
            <person name="Rivas-Marin E."/>
            <person name="Kohn T."/>
            <person name="Peeters S.H."/>
            <person name="Heuer A."/>
            <person name="Rast P."/>
            <person name="Oberbeckmann S."/>
            <person name="Bunk B."/>
            <person name="Jeske O."/>
            <person name="Meyerdierks A."/>
            <person name="Storesund J.E."/>
            <person name="Kallscheuer N."/>
            <person name="Luecker S."/>
            <person name="Lage O.M."/>
            <person name="Pohl T."/>
            <person name="Merkel B.J."/>
            <person name="Hornburger P."/>
            <person name="Mueller R.-W."/>
            <person name="Bruemmer F."/>
            <person name="Labrenz M."/>
            <person name="Spormann A.M."/>
            <person name="Op den Camp H."/>
            <person name="Overmann J."/>
            <person name="Amann R."/>
            <person name="Jetten M.S.M."/>
            <person name="Mascher T."/>
            <person name="Medema M.H."/>
            <person name="Devos D.P."/>
            <person name="Kaster A.-K."/>
            <person name="Ovreas L."/>
            <person name="Rohde M."/>
            <person name="Galperin M.Y."/>
            <person name="Jogler C."/>
        </authorList>
    </citation>
    <scope>NUCLEOTIDE SEQUENCE [LARGE SCALE GENOMIC DNA]</scope>
    <source>
        <strain evidence="13 14">KS4</strain>
    </source>
</reference>
<dbReference type="SMART" id="SM00729">
    <property type="entry name" value="Elp3"/>
    <property type="match status" value="1"/>
</dbReference>
<comment type="pathway">
    <text evidence="1 11">Cofactor biosynthesis; biotin biosynthesis; biotin from 7,8-diaminononanoate: step 2/2.</text>
</comment>
<dbReference type="UniPathway" id="UPA00078">
    <property type="reaction ID" value="UER00162"/>
</dbReference>
<feature type="binding site" evidence="11">
    <location>
        <position position="74"/>
    </location>
    <ligand>
        <name>[4Fe-4S] cluster</name>
        <dbReference type="ChEBI" id="CHEBI:49883"/>
        <note>4Fe-4S-S-AdoMet</note>
    </ligand>
</feature>
<dbReference type="GO" id="GO:0005506">
    <property type="term" value="F:iron ion binding"/>
    <property type="evidence" value="ECO:0007669"/>
    <property type="project" value="UniProtKB-UniRule"/>
</dbReference>
<evidence type="ECO:0000256" key="10">
    <source>
        <dbReference type="ARBA" id="ARBA00051157"/>
    </source>
</evidence>
<dbReference type="NCBIfam" id="TIGR00433">
    <property type="entry name" value="bioB"/>
    <property type="match status" value="1"/>
</dbReference>
<keyword evidence="4 11" id="KW-0949">S-adenosyl-L-methionine</keyword>
<evidence type="ECO:0000256" key="4">
    <source>
        <dbReference type="ARBA" id="ARBA00022691"/>
    </source>
</evidence>
<dbReference type="PROSITE" id="PS51918">
    <property type="entry name" value="RADICAL_SAM"/>
    <property type="match status" value="1"/>
</dbReference>
<dbReference type="SFLD" id="SFLDS00029">
    <property type="entry name" value="Radical_SAM"/>
    <property type="match status" value="1"/>
</dbReference>
<dbReference type="GO" id="GO:0009102">
    <property type="term" value="P:biotin biosynthetic process"/>
    <property type="evidence" value="ECO:0007669"/>
    <property type="project" value="UniProtKB-UniRule"/>
</dbReference>
<dbReference type="PANTHER" id="PTHR22976:SF2">
    <property type="entry name" value="BIOTIN SYNTHASE, MITOCHONDRIAL"/>
    <property type="match status" value="1"/>
</dbReference>
<feature type="binding site" evidence="11">
    <location>
        <position position="78"/>
    </location>
    <ligand>
        <name>[4Fe-4S] cluster</name>
        <dbReference type="ChEBI" id="CHEBI:49883"/>
        <note>4Fe-4S-S-AdoMet</note>
    </ligand>
</feature>
<dbReference type="InterPro" id="IPR058240">
    <property type="entry name" value="rSAM_sf"/>
</dbReference>
<dbReference type="SFLD" id="SFLDG01060">
    <property type="entry name" value="BATS_domain_containing"/>
    <property type="match status" value="1"/>
</dbReference>
<evidence type="ECO:0000256" key="8">
    <source>
        <dbReference type="ARBA" id="ARBA00023004"/>
    </source>
</evidence>
<dbReference type="GO" id="GO:0051539">
    <property type="term" value="F:4 iron, 4 sulfur cluster binding"/>
    <property type="evidence" value="ECO:0007669"/>
    <property type="project" value="UniProtKB-KW"/>
</dbReference>
<keyword evidence="14" id="KW-1185">Reference proteome</keyword>
<evidence type="ECO:0000256" key="3">
    <source>
        <dbReference type="ARBA" id="ARBA00022485"/>
    </source>
</evidence>
<proteinExistence type="inferred from homology"/>
<name>A0A517YXD9_9BACT</name>
<dbReference type="Gene3D" id="3.20.20.70">
    <property type="entry name" value="Aldolase class I"/>
    <property type="match status" value="1"/>
</dbReference>
<keyword evidence="9 11" id="KW-0411">Iron-sulfur</keyword>
<evidence type="ECO:0000256" key="7">
    <source>
        <dbReference type="ARBA" id="ARBA00022756"/>
    </source>
</evidence>
<keyword evidence="6 11" id="KW-0479">Metal-binding</keyword>
<keyword evidence="3 11" id="KW-0004">4Fe-4S</keyword>
<dbReference type="InterPro" id="IPR010722">
    <property type="entry name" value="BATS_dom"/>
</dbReference>
<dbReference type="GO" id="GO:0051537">
    <property type="term" value="F:2 iron, 2 sulfur cluster binding"/>
    <property type="evidence" value="ECO:0007669"/>
    <property type="project" value="UniProtKB-KW"/>
</dbReference>
<dbReference type="Pfam" id="PF06968">
    <property type="entry name" value="BATS"/>
    <property type="match status" value="1"/>
</dbReference>
<dbReference type="PANTHER" id="PTHR22976">
    <property type="entry name" value="BIOTIN SYNTHASE"/>
    <property type="match status" value="1"/>
</dbReference>
<dbReference type="SUPFAM" id="SSF102114">
    <property type="entry name" value="Radical SAM enzymes"/>
    <property type="match status" value="1"/>
</dbReference>
<dbReference type="Pfam" id="PF04055">
    <property type="entry name" value="Radical_SAM"/>
    <property type="match status" value="1"/>
</dbReference>
<gene>
    <name evidence="11 13" type="primary">bioB</name>
    <name evidence="13" type="ORF">KS4_29570</name>
</gene>
<evidence type="ECO:0000256" key="2">
    <source>
        <dbReference type="ARBA" id="ARBA00012236"/>
    </source>
</evidence>
<keyword evidence="7 11" id="KW-0093">Biotin biosynthesis</keyword>
<evidence type="ECO:0000259" key="12">
    <source>
        <dbReference type="PROSITE" id="PS51918"/>
    </source>
</evidence>
<keyword evidence="11 13" id="KW-0808">Transferase</keyword>